<comment type="caution">
    <text evidence="4">The sequence shown here is derived from an EMBL/GenBank/DDBJ whole genome shotgun (WGS) entry which is preliminary data.</text>
</comment>
<accession>A0A931BW91</accession>
<dbReference type="GO" id="GO:0003677">
    <property type="term" value="F:DNA binding"/>
    <property type="evidence" value="ECO:0007669"/>
    <property type="project" value="InterPro"/>
</dbReference>
<dbReference type="InterPro" id="IPR050090">
    <property type="entry name" value="Tyrosine_recombinase_XerCD"/>
</dbReference>
<proteinExistence type="predicted"/>
<dbReference type="PROSITE" id="PS51898">
    <property type="entry name" value="TYR_RECOMBINASE"/>
    <property type="match status" value="1"/>
</dbReference>
<keyword evidence="2" id="KW-0233">DNA recombination</keyword>
<protein>
    <submittedName>
        <fullName evidence="4">Tyrosine-type recombinase/integrase</fullName>
    </submittedName>
</protein>
<feature type="domain" description="Tyr recombinase" evidence="3">
    <location>
        <begin position="106"/>
        <end position="292"/>
    </location>
</feature>
<dbReference type="InterPro" id="IPR002104">
    <property type="entry name" value="Integrase_catalytic"/>
</dbReference>
<dbReference type="SUPFAM" id="SSF56349">
    <property type="entry name" value="DNA breaking-rejoining enzymes"/>
    <property type="match status" value="1"/>
</dbReference>
<name>A0A931BW91_9HYPH</name>
<dbReference type="EMBL" id="JADQDO010000005">
    <property type="protein sequence ID" value="MBF9233972.1"/>
    <property type="molecule type" value="Genomic_DNA"/>
</dbReference>
<dbReference type="GO" id="GO:0006310">
    <property type="term" value="P:DNA recombination"/>
    <property type="evidence" value="ECO:0007669"/>
    <property type="project" value="UniProtKB-KW"/>
</dbReference>
<dbReference type="CDD" id="cd00397">
    <property type="entry name" value="DNA_BRE_C"/>
    <property type="match status" value="1"/>
</dbReference>
<dbReference type="PANTHER" id="PTHR30349:SF64">
    <property type="entry name" value="PROPHAGE INTEGRASE INTD-RELATED"/>
    <property type="match status" value="1"/>
</dbReference>
<sequence length="307" mass="35224">MSWGEARDRYWEEVGKHHAGEGAENTRRALDWLDNEIGRDAPVQDIGNGKVAEIVATRRGQGVANATVNRSATEPLRKVLNRARDIWSQTVQPIRWKDHMLAEPVERVRELTQKEEQSLLENIRPDYLSIFLFSLASGVRLGGCIALRWKDVDWGEREVHIRGKGGVNYKIPLSLTMREILWPLQGQHTESVFTYVVQRTRGKRVRGTSLPITAAGLKTEWRRAREAAGLPSTGEDWERGYRWHDNRHTRATRLLRQNGNLKMVQRLLGHRKIETTVKYAHVTMDDLRQALDDESRTNPQSAEVKTA</sequence>
<dbReference type="Proteomes" id="UP000599312">
    <property type="component" value="Unassembled WGS sequence"/>
</dbReference>
<evidence type="ECO:0000256" key="2">
    <source>
        <dbReference type="ARBA" id="ARBA00023172"/>
    </source>
</evidence>
<organism evidence="4 5">
    <name type="scientific">Microvirga alba</name>
    <dbReference type="NCBI Taxonomy" id="2791025"/>
    <lineage>
        <taxon>Bacteria</taxon>
        <taxon>Pseudomonadati</taxon>
        <taxon>Pseudomonadota</taxon>
        <taxon>Alphaproteobacteria</taxon>
        <taxon>Hyphomicrobiales</taxon>
        <taxon>Methylobacteriaceae</taxon>
        <taxon>Microvirga</taxon>
    </lineage>
</organism>
<keyword evidence="1" id="KW-0229">DNA integration</keyword>
<dbReference type="AlphaFoldDB" id="A0A931BW91"/>
<evidence type="ECO:0000313" key="5">
    <source>
        <dbReference type="Proteomes" id="UP000599312"/>
    </source>
</evidence>
<dbReference type="Pfam" id="PF00589">
    <property type="entry name" value="Phage_integrase"/>
    <property type="match status" value="1"/>
</dbReference>
<dbReference type="InterPro" id="IPR013762">
    <property type="entry name" value="Integrase-like_cat_sf"/>
</dbReference>
<dbReference type="PANTHER" id="PTHR30349">
    <property type="entry name" value="PHAGE INTEGRASE-RELATED"/>
    <property type="match status" value="1"/>
</dbReference>
<evidence type="ECO:0000256" key="1">
    <source>
        <dbReference type="ARBA" id="ARBA00022908"/>
    </source>
</evidence>
<evidence type="ECO:0000313" key="4">
    <source>
        <dbReference type="EMBL" id="MBF9233972.1"/>
    </source>
</evidence>
<gene>
    <name evidence="4" type="ORF">I2H38_11340</name>
</gene>
<dbReference type="InterPro" id="IPR011010">
    <property type="entry name" value="DNA_brk_join_enz"/>
</dbReference>
<keyword evidence="5" id="KW-1185">Reference proteome</keyword>
<reference evidence="4" key="1">
    <citation type="submission" date="2020-11" db="EMBL/GenBank/DDBJ databases">
        <authorList>
            <person name="Kim M.K."/>
        </authorList>
    </citation>
    <scope>NUCLEOTIDE SEQUENCE</scope>
    <source>
        <strain evidence="4">BT350</strain>
    </source>
</reference>
<dbReference type="GO" id="GO:0015074">
    <property type="term" value="P:DNA integration"/>
    <property type="evidence" value="ECO:0007669"/>
    <property type="project" value="UniProtKB-KW"/>
</dbReference>
<evidence type="ECO:0000259" key="3">
    <source>
        <dbReference type="PROSITE" id="PS51898"/>
    </source>
</evidence>
<dbReference type="Gene3D" id="1.10.443.10">
    <property type="entry name" value="Intergrase catalytic core"/>
    <property type="match status" value="1"/>
</dbReference>